<keyword evidence="3" id="KW-1185">Reference proteome</keyword>
<reference evidence="2 3" key="1">
    <citation type="submission" date="2019-03" db="EMBL/GenBank/DDBJ databases">
        <title>Genomic Encyclopedia of Type Strains, Phase III (KMG-III): the genomes of soil and plant-associated and newly described type strains.</title>
        <authorList>
            <person name="Whitman W."/>
        </authorList>
    </citation>
    <scope>NUCLEOTIDE SEQUENCE [LARGE SCALE GENOMIC DNA]</scope>
    <source>
        <strain evidence="2 3">VKM Ac-2527</strain>
    </source>
</reference>
<feature type="transmembrane region" description="Helical" evidence="1">
    <location>
        <begin position="52"/>
        <end position="73"/>
    </location>
</feature>
<gene>
    <name evidence="2" type="ORF">EV643_11423</name>
</gene>
<proteinExistence type="predicted"/>
<evidence type="ECO:0000313" key="3">
    <source>
        <dbReference type="Proteomes" id="UP000295388"/>
    </source>
</evidence>
<dbReference type="AlphaFoldDB" id="A0A4R6K821"/>
<keyword evidence="1" id="KW-1133">Transmembrane helix</keyword>
<keyword evidence="1" id="KW-0472">Membrane</keyword>
<dbReference type="RefSeq" id="WP_133802838.1">
    <property type="nucleotide sequence ID" value="NZ_SNWQ01000014.1"/>
</dbReference>
<feature type="transmembrane region" description="Helical" evidence="1">
    <location>
        <begin position="85"/>
        <end position="110"/>
    </location>
</feature>
<feature type="transmembrane region" description="Helical" evidence="1">
    <location>
        <begin position="20"/>
        <end position="40"/>
    </location>
</feature>
<organism evidence="2 3">
    <name type="scientific">Kribbella caucasensis</name>
    <dbReference type="NCBI Taxonomy" id="2512215"/>
    <lineage>
        <taxon>Bacteria</taxon>
        <taxon>Bacillati</taxon>
        <taxon>Actinomycetota</taxon>
        <taxon>Actinomycetes</taxon>
        <taxon>Propionibacteriales</taxon>
        <taxon>Kribbellaceae</taxon>
        <taxon>Kribbella</taxon>
    </lineage>
</organism>
<evidence type="ECO:0000256" key="1">
    <source>
        <dbReference type="SAM" id="Phobius"/>
    </source>
</evidence>
<evidence type="ECO:0000313" key="2">
    <source>
        <dbReference type="EMBL" id="TDO44878.1"/>
    </source>
</evidence>
<comment type="caution">
    <text evidence="2">The sequence shown here is derived from an EMBL/GenBank/DDBJ whole genome shotgun (WGS) entry which is preliminary data.</text>
</comment>
<dbReference type="Proteomes" id="UP000295388">
    <property type="component" value="Unassembled WGS sequence"/>
</dbReference>
<feature type="transmembrane region" description="Helical" evidence="1">
    <location>
        <begin position="133"/>
        <end position="154"/>
    </location>
</feature>
<name>A0A4R6K821_9ACTN</name>
<sequence>MLSFALGRIRPDRGVVKTVLVIATVLFCTVLSMGSYPVLLGGPGFGPSTIEVLAWYVVVLGPIAASVTLAILARRDVIPAETIPPISGVAAGGLMAVLAAAYLVVGTILVEPAEPVELTDEPPPPSMYGDLTVSYPVGFAALLIGLLCLAASLTRLRRIA</sequence>
<keyword evidence="1" id="KW-0812">Transmembrane</keyword>
<protein>
    <submittedName>
        <fullName evidence="2">Uncharacterized protein</fullName>
    </submittedName>
</protein>
<accession>A0A4R6K821</accession>
<dbReference type="EMBL" id="SNWQ01000014">
    <property type="protein sequence ID" value="TDO44878.1"/>
    <property type="molecule type" value="Genomic_DNA"/>
</dbReference>